<dbReference type="EMBL" id="DS268109">
    <property type="protein sequence ID" value="KMM65184.1"/>
    <property type="molecule type" value="Genomic_DNA"/>
</dbReference>
<dbReference type="AlphaFoldDB" id="A0A0J6F8C9"/>
<evidence type="ECO:0000256" key="2">
    <source>
        <dbReference type="SAM" id="Phobius"/>
    </source>
</evidence>
<evidence type="ECO:0000313" key="4">
    <source>
        <dbReference type="Proteomes" id="UP000054567"/>
    </source>
</evidence>
<evidence type="ECO:0000256" key="1">
    <source>
        <dbReference type="SAM" id="MobiDB-lite"/>
    </source>
</evidence>
<feature type="transmembrane region" description="Helical" evidence="2">
    <location>
        <begin position="105"/>
        <end position="127"/>
    </location>
</feature>
<keyword evidence="2" id="KW-0812">Transmembrane</keyword>
<name>A0A0J6F8C9_COCPO</name>
<reference evidence="3 4" key="1">
    <citation type="submission" date="2007-06" db="EMBL/GenBank/DDBJ databases">
        <title>The Genome Sequence of Coccidioides posadasii RMSCC_3488.</title>
        <authorList>
            <consortium name="Coccidioides Genome Resources Consortium"/>
            <consortium name="The Broad Institute Genome Sequencing Platform"/>
            <person name="Henn M.R."/>
            <person name="Sykes S."/>
            <person name="Young S."/>
            <person name="Jaffe D."/>
            <person name="Berlin A."/>
            <person name="Alvarez P."/>
            <person name="Butler J."/>
            <person name="Gnerre S."/>
            <person name="Grabherr M."/>
            <person name="Mauceli E."/>
            <person name="Brockman W."/>
            <person name="Kodira C."/>
            <person name="Alvarado L."/>
            <person name="Zeng Q."/>
            <person name="Crawford M."/>
            <person name="Antoine C."/>
            <person name="Devon K."/>
            <person name="Galgiani J."/>
            <person name="Orsborn K."/>
            <person name="Lewis M.L."/>
            <person name="Nusbaum C."/>
            <person name="Galagan J."/>
            <person name="Birren B."/>
        </authorList>
    </citation>
    <scope>NUCLEOTIDE SEQUENCE [LARGE SCALE GENOMIC DNA]</scope>
    <source>
        <strain evidence="3 4">RMSCC 3488</strain>
    </source>
</reference>
<accession>A0A0J6F8C9</accession>
<protein>
    <submittedName>
        <fullName evidence="3">Uncharacterized protein</fullName>
    </submittedName>
</protein>
<sequence>MKERRDDSTTIPADGPEDRSSRSVLQGGIWWGKLGPRGRFARILHTGVGMIRSLRVGGGPAVALPLARRRNDPQQNSPATPIGGHDISACPHWKSTNKSFELHSLFYFAVYMLYIAPSFPVVCWLPLYCPILGASALGYLWGSAGETRS</sequence>
<evidence type="ECO:0000313" key="3">
    <source>
        <dbReference type="EMBL" id="KMM65184.1"/>
    </source>
</evidence>
<reference evidence="4" key="3">
    <citation type="journal article" date="2010" name="Genome Res.">
        <title>Population genomic sequencing of Coccidioides fungi reveals recent hybridization and transposon control.</title>
        <authorList>
            <person name="Neafsey D.E."/>
            <person name="Barker B.M."/>
            <person name="Sharpton T.J."/>
            <person name="Stajich J.E."/>
            <person name="Park D.J."/>
            <person name="Whiston E."/>
            <person name="Hung C.-Y."/>
            <person name="McMahan C."/>
            <person name="White J."/>
            <person name="Sykes S."/>
            <person name="Heiman D."/>
            <person name="Young S."/>
            <person name="Zeng Q."/>
            <person name="Abouelleil A."/>
            <person name="Aftuck L."/>
            <person name="Bessette D."/>
            <person name="Brown A."/>
            <person name="FitzGerald M."/>
            <person name="Lui A."/>
            <person name="Macdonald J.P."/>
            <person name="Priest M."/>
            <person name="Orbach M.J."/>
            <person name="Galgiani J.N."/>
            <person name="Kirkland T.N."/>
            <person name="Cole G.T."/>
            <person name="Birren B.W."/>
            <person name="Henn M.R."/>
            <person name="Taylor J.W."/>
            <person name="Rounsley S.D."/>
        </authorList>
    </citation>
    <scope>NUCLEOTIDE SEQUENCE [LARGE SCALE GENOMIC DNA]</scope>
    <source>
        <strain evidence="4">RMSCC 3488</strain>
    </source>
</reference>
<keyword evidence="2" id="KW-1133">Transmembrane helix</keyword>
<feature type="region of interest" description="Disordered" evidence="1">
    <location>
        <begin position="1"/>
        <end position="22"/>
    </location>
</feature>
<dbReference type="VEuPathDB" id="FungiDB:CPAG_01536"/>
<dbReference type="Proteomes" id="UP000054567">
    <property type="component" value="Unassembled WGS sequence"/>
</dbReference>
<organism evidence="3 4">
    <name type="scientific">Coccidioides posadasii RMSCC 3488</name>
    <dbReference type="NCBI Taxonomy" id="454284"/>
    <lineage>
        <taxon>Eukaryota</taxon>
        <taxon>Fungi</taxon>
        <taxon>Dikarya</taxon>
        <taxon>Ascomycota</taxon>
        <taxon>Pezizomycotina</taxon>
        <taxon>Eurotiomycetes</taxon>
        <taxon>Eurotiomycetidae</taxon>
        <taxon>Onygenales</taxon>
        <taxon>Onygenaceae</taxon>
        <taxon>Coccidioides</taxon>
    </lineage>
</organism>
<keyword evidence="2" id="KW-0472">Membrane</keyword>
<gene>
    <name evidence="3" type="ORF">CPAG_01536</name>
</gene>
<reference evidence="4" key="2">
    <citation type="journal article" date="2009" name="Genome Res.">
        <title>Comparative genomic analyses of the human fungal pathogens Coccidioides and their relatives.</title>
        <authorList>
            <person name="Sharpton T.J."/>
            <person name="Stajich J.E."/>
            <person name="Rounsley S.D."/>
            <person name="Gardner M.J."/>
            <person name="Wortman J.R."/>
            <person name="Jordar V.S."/>
            <person name="Maiti R."/>
            <person name="Kodira C.D."/>
            <person name="Neafsey D.E."/>
            <person name="Zeng Q."/>
            <person name="Hung C.-Y."/>
            <person name="McMahan C."/>
            <person name="Muszewska A."/>
            <person name="Grynberg M."/>
            <person name="Mandel M.A."/>
            <person name="Kellner E.M."/>
            <person name="Barker B.M."/>
            <person name="Galgiani J.N."/>
            <person name="Orbach M.J."/>
            <person name="Kirkland T.N."/>
            <person name="Cole G.T."/>
            <person name="Henn M.R."/>
            <person name="Birren B.W."/>
            <person name="Taylor J.W."/>
        </authorList>
    </citation>
    <scope>NUCLEOTIDE SEQUENCE [LARGE SCALE GENOMIC DNA]</scope>
    <source>
        <strain evidence="4">RMSCC 3488</strain>
    </source>
</reference>
<proteinExistence type="predicted"/>